<evidence type="ECO:0000313" key="2">
    <source>
        <dbReference type="Proteomes" id="UP000283644"/>
    </source>
</evidence>
<accession>A0A417Y2Y9</accession>
<dbReference type="SUPFAM" id="SSF53474">
    <property type="entry name" value="alpha/beta-Hydrolases"/>
    <property type="match status" value="1"/>
</dbReference>
<reference evidence="1 2" key="1">
    <citation type="submission" date="2018-09" db="EMBL/GenBank/DDBJ databases">
        <title>Genome sequencing of Nocardioides immobilis CCTCC AB 2017083 for comparison to Nocardioides silvaticus.</title>
        <authorList>
            <person name="Li C."/>
            <person name="Wang G."/>
        </authorList>
    </citation>
    <scope>NUCLEOTIDE SEQUENCE [LARGE SCALE GENOMIC DNA]</scope>
    <source>
        <strain evidence="1 2">CCTCC AB 2017083</strain>
    </source>
</reference>
<protein>
    <recommendedName>
        <fullName evidence="3">Alpha/beta hydrolase</fullName>
    </recommendedName>
</protein>
<gene>
    <name evidence="1" type="ORF">D0Z08_10140</name>
</gene>
<dbReference type="AlphaFoldDB" id="A0A417Y2Y9"/>
<sequence>MVRETVIAELASSFENFLSARDRELMSDERLSTAFATSMQEALRQGATGAEWDNVAWVGPWEVDPASLNCPVLLWYGNEDLFVPPGTAEWLRDHIPDAQLVLRCGEGHLGFMEHAAEKLHALTEPTS</sequence>
<dbReference type="OrthoDB" id="9800988at2"/>
<dbReference type="RefSeq" id="WP_118925131.1">
    <property type="nucleotide sequence ID" value="NZ_QXGH01000014.1"/>
</dbReference>
<evidence type="ECO:0000313" key="1">
    <source>
        <dbReference type="EMBL" id="RHW27030.1"/>
    </source>
</evidence>
<dbReference type="InterPro" id="IPR029058">
    <property type="entry name" value="AB_hydrolase_fold"/>
</dbReference>
<dbReference type="EMBL" id="QXGH01000014">
    <property type="protein sequence ID" value="RHW27030.1"/>
    <property type="molecule type" value="Genomic_DNA"/>
</dbReference>
<keyword evidence="2" id="KW-1185">Reference proteome</keyword>
<proteinExistence type="predicted"/>
<dbReference type="Gene3D" id="3.40.50.1820">
    <property type="entry name" value="alpha/beta hydrolase"/>
    <property type="match status" value="1"/>
</dbReference>
<comment type="caution">
    <text evidence="1">The sequence shown here is derived from an EMBL/GenBank/DDBJ whole genome shotgun (WGS) entry which is preliminary data.</text>
</comment>
<name>A0A417Y2Y9_9ACTN</name>
<evidence type="ECO:0008006" key="3">
    <source>
        <dbReference type="Google" id="ProtNLM"/>
    </source>
</evidence>
<dbReference type="Proteomes" id="UP000283644">
    <property type="component" value="Unassembled WGS sequence"/>
</dbReference>
<organism evidence="1 2">
    <name type="scientific">Nocardioides immobilis</name>
    <dbReference type="NCBI Taxonomy" id="2049295"/>
    <lineage>
        <taxon>Bacteria</taxon>
        <taxon>Bacillati</taxon>
        <taxon>Actinomycetota</taxon>
        <taxon>Actinomycetes</taxon>
        <taxon>Propionibacteriales</taxon>
        <taxon>Nocardioidaceae</taxon>
        <taxon>Nocardioides</taxon>
    </lineage>
</organism>